<evidence type="ECO:0000313" key="3">
    <source>
        <dbReference type="EMBL" id="QIZ76147.1"/>
    </source>
</evidence>
<dbReference type="AlphaFoldDB" id="A0A6H1UAQ1"/>
<sequence length="449" mass="46004">MIQLKQYLLLILASVALVACSDSDDDNDSAISAAENSYIRVLHASSDAPKVNVAVDGAEALADVDYLAGSGFLMLPAGTHSISVDAILADSTTTTVIGPAQLDFSADSEYSVVALGNVADGSLAPLILERSKSEFGAGNIRLQVLHASSAAPAVDIYVTQPNADITAVDATLSNVAFGDYSGLIEVAAGDYQVRITLASTKDVVYDSGTLPLETGTDLLLAAVNNTLTGISPVALIAWSNDGTTVISDTNAGSELRVVHASPDAPAVNVLANGATVLTDVPYTAFSDYLNVPQGDYTVQVEPTAAVGTYVIDADVTLTKDVAYTVLAINNVADIAPLVVTDMRRSIATEAGLRLLHASPSAGNVDIYVGVDADISDESPAFTDVAIGQETGRVALNPGDYYVTVTPTGTQSAAIGPLLLSLAAGDVVTAVARDEIGGGLPLGVIVLPRN</sequence>
<name>A0A6H1UAQ1_9GAMM</name>
<feature type="domain" description="DUF4397" evidence="2">
    <location>
        <begin position="253"/>
        <end position="367"/>
    </location>
</feature>
<dbReference type="EMBL" id="CP051180">
    <property type="protein sequence ID" value="QIZ76147.1"/>
    <property type="molecule type" value="Genomic_DNA"/>
</dbReference>
<feature type="chain" id="PRO_5026234166" evidence="1">
    <location>
        <begin position="22"/>
        <end position="449"/>
    </location>
</feature>
<gene>
    <name evidence="3" type="ORF">HER31_04115</name>
</gene>
<feature type="domain" description="DUF4397" evidence="2">
    <location>
        <begin position="160"/>
        <end position="234"/>
    </location>
</feature>
<protein>
    <submittedName>
        <fullName evidence="3">DUF4397 domain-containing protein</fullName>
    </submittedName>
</protein>
<accession>A0A6H1UAQ1</accession>
<dbReference type="RefSeq" id="WP_168659407.1">
    <property type="nucleotide sequence ID" value="NZ_CP051180.1"/>
</dbReference>
<evidence type="ECO:0000313" key="4">
    <source>
        <dbReference type="Proteomes" id="UP000501602"/>
    </source>
</evidence>
<organism evidence="3 4">
    <name type="scientific">Ferrimonas lipolytica</name>
    <dbReference type="NCBI Taxonomy" id="2724191"/>
    <lineage>
        <taxon>Bacteria</taxon>
        <taxon>Pseudomonadati</taxon>
        <taxon>Pseudomonadota</taxon>
        <taxon>Gammaproteobacteria</taxon>
        <taxon>Alteromonadales</taxon>
        <taxon>Ferrimonadaceae</taxon>
        <taxon>Ferrimonas</taxon>
    </lineage>
</organism>
<dbReference type="Proteomes" id="UP000501602">
    <property type="component" value="Chromosome"/>
</dbReference>
<dbReference type="PROSITE" id="PS51257">
    <property type="entry name" value="PROKAR_LIPOPROTEIN"/>
    <property type="match status" value="1"/>
</dbReference>
<dbReference type="Pfam" id="PF14344">
    <property type="entry name" value="DUF4397"/>
    <property type="match status" value="3"/>
</dbReference>
<keyword evidence="1" id="KW-0732">Signal</keyword>
<proteinExistence type="predicted"/>
<feature type="signal peptide" evidence="1">
    <location>
        <begin position="1"/>
        <end position="21"/>
    </location>
</feature>
<dbReference type="KEGG" id="fes:HER31_04115"/>
<evidence type="ECO:0000256" key="1">
    <source>
        <dbReference type="SAM" id="SignalP"/>
    </source>
</evidence>
<keyword evidence="4" id="KW-1185">Reference proteome</keyword>
<feature type="domain" description="DUF4397" evidence="2">
    <location>
        <begin position="37"/>
        <end position="157"/>
    </location>
</feature>
<dbReference type="InterPro" id="IPR025510">
    <property type="entry name" value="DUF4397"/>
</dbReference>
<reference evidence="3 4" key="1">
    <citation type="submission" date="2020-04" db="EMBL/GenBank/DDBJ databases">
        <title>Ferrimonas sp. S7 isolated from sea water.</title>
        <authorList>
            <person name="Bae S.S."/>
            <person name="Baek K."/>
        </authorList>
    </citation>
    <scope>NUCLEOTIDE SEQUENCE [LARGE SCALE GENOMIC DNA]</scope>
    <source>
        <strain evidence="3 4">S7</strain>
    </source>
</reference>
<evidence type="ECO:0000259" key="2">
    <source>
        <dbReference type="Pfam" id="PF14344"/>
    </source>
</evidence>